<comment type="caution">
    <text evidence="3">The sequence shown here is derived from an EMBL/GenBank/DDBJ whole genome shotgun (WGS) entry which is preliminary data.</text>
</comment>
<dbReference type="SUPFAM" id="SSF81301">
    <property type="entry name" value="Nucleotidyltransferase"/>
    <property type="match status" value="1"/>
</dbReference>
<dbReference type="InterPro" id="IPR007344">
    <property type="entry name" value="GrpB/CoaE"/>
</dbReference>
<dbReference type="Pfam" id="PF00583">
    <property type="entry name" value="Acetyltransf_1"/>
    <property type="match status" value="2"/>
</dbReference>
<evidence type="ECO:0000259" key="2">
    <source>
        <dbReference type="PROSITE" id="PS51186"/>
    </source>
</evidence>
<sequence>MNNRTETPRARAAELVPGIADFRDGQPAGNPWVAGAPTPEAVAIVDYNPSWPARFAEIASMLESSLGDEIVSIAHVGSTAVPGLAAKDVIDIDLTVADPAAEERYVATLERLGFRLTVREPEFELHRMLRLEEPRVNVHVYAPGAAETARHALFRDWLRETPADLELYAEAKRAAAASGPGSAAEYTDRKSAVVREIYARAFAASGVPLRERALAPAVLPPLPERAGDEALSWRPARRDDAEAIYELTRVAGLVDHPKDLSSLESVELGMTGQHFSLATDSMLGFTSRGELVAYGEAHLGDTFDTEVQVSVDGVVHPDWRGRGIGAALLAWQEARARQLLAACGSDLPAMICLGAREANVDATALMSSAGFLPVRWWMELWRDLGGEAGDRVEQRELPPGVVLRPFEPGLSEATRIALNDAFRDHWGSQPSSRQEWEEELALDDFAPELSFVAVTEGEVGGGSEGGSAGGSEGTAQPEASPGHPRVLAAVLTEVDEREWELNGGPFAYISSVGVIREARGLGLSSVVLRAALEHYRRGGMLGAALDVDAANPSGALAMYTKLGFELSDRSVTYAKRA</sequence>
<dbReference type="Proteomes" id="UP001597181">
    <property type="component" value="Unassembled WGS sequence"/>
</dbReference>
<dbReference type="EC" id="2.3.1.-" evidence="3"/>
<evidence type="ECO:0000313" key="3">
    <source>
        <dbReference type="EMBL" id="MFD1203284.1"/>
    </source>
</evidence>
<keyword evidence="3" id="KW-0808">Transferase</keyword>
<evidence type="ECO:0000313" key="4">
    <source>
        <dbReference type="Proteomes" id="UP001597181"/>
    </source>
</evidence>
<keyword evidence="4" id="KW-1185">Reference proteome</keyword>
<dbReference type="Pfam" id="PF04229">
    <property type="entry name" value="GrpB"/>
    <property type="match status" value="1"/>
</dbReference>
<dbReference type="InterPro" id="IPR016181">
    <property type="entry name" value="Acyl_CoA_acyltransferase"/>
</dbReference>
<dbReference type="PANTHER" id="PTHR34822:SF1">
    <property type="entry name" value="GRPB FAMILY PROTEIN"/>
    <property type="match status" value="1"/>
</dbReference>
<dbReference type="SUPFAM" id="SSF55729">
    <property type="entry name" value="Acyl-CoA N-acyltransferases (Nat)"/>
    <property type="match status" value="2"/>
</dbReference>
<feature type="compositionally biased region" description="Gly residues" evidence="1">
    <location>
        <begin position="458"/>
        <end position="472"/>
    </location>
</feature>
<dbReference type="GO" id="GO:0016746">
    <property type="term" value="F:acyltransferase activity"/>
    <property type="evidence" value="ECO:0007669"/>
    <property type="project" value="UniProtKB-KW"/>
</dbReference>
<feature type="domain" description="N-acetyltransferase" evidence="2">
    <location>
        <begin position="401"/>
        <end position="577"/>
    </location>
</feature>
<dbReference type="EMBL" id="JBHTLY010000010">
    <property type="protein sequence ID" value="MFD1203284.1"/>
    <property type="molecule type" value="Genomic_DNA"/>
</dbReference>
<dbReference type="InterPro" id="IPR043519">
    <property type="entry name" value="NT_sf"/>
</dbReference>
<feature type="region of interest" description="Disordered" evidence="1">
    <location>
        <begin position="457"/>
        <end position="483"/>
    </location>
</feature>
<feature type="domain" description="N-acetyltransferase" evidence="2">
    <location>
        <begin position="231"/>
        <end position="398"/>
    </location>
</feature>
<gene>
    <name evidence="3" type="ORF">ACFQ3U_15410</name>
</gene>
<name>A0ABW3TUE6_9MICO</name>
<evidence type="ECO:0000256" key="1">
    <source>
        <dbReference type="SAM" id="MobiDB-lite"/>
    </source>
</evidence>
<reference evidence="4" key="1">
    <citation type="journal article" date="2019" name="Int. J. Syst. Evol. Microbiol.">
        <title>The Global Catalogue of Microorganisms (GCM) 10K type strain sequencing project: providing services to taxonomists for standard genome sequencing and annotation.</title>
        <authorList>
            <consortium name="The Broad Institute Genomics Platform"/>
            <consortium name="The Broad Institute Genome Sequencing Center for Infectious Disease"/>
            <person name="Wu L."/>
            <person name="Ma J."/>
        </authorList>
    </citation>
    <scope>NUCLEOTIDE SEQUENCE [LARGE SCALE GENOMIC DNA]</scope>
    <source>
        <strain evidence="4">CCUG 50213</strain>
    </source>
</reference>
<accession>A0ABW3TUE6</accession>
<dbReference type="PROSITE" id="PS51186">
    <property type="entry name" value="GNAT"/>
    <property type="match status" value="2"/>
</dbReference>
<keyword evidence="3" id="KW-0012">Acyltransferase</keyword>
<dbReference type="PANTHER" id="PTHR34822">
    <property type="entry name" value="GRPB DOMAIN PROTEIN (AFU_ORTHOLOGUE AFUA_1G01530)"/>
    <property type="match status" value="1"/>
</dbReference>
<dbReference type="CDD" id="cd04301">
    <property type="entry name" value="NAT_SF"/>
    <property type="match status" value="1"/>
</dbReference>
<dbReference type="Gene3D" id="3.40.630.30">
    <property type="match status" value="1"/>
</dbReference>
<dbReference type="RefSeq" id="WP_343962205.1">
    <property type="nucleotide sequence ID" value="NZ_BAAAKZ010000015.1"/>
</dbReference>
<protein>
    <submittedName>
        <fullName evidence="3">GNAT family N-acetyltransferase</fullName>
        <ecNumber evidence="3">2.3.1.-</ecNumber>
    </submittedName>
</protein>
<dbReference type="InterPro" id="IPR000182">
    <property type="entry name" value="GNAT_dom"/>
</dbReference>
<dbReference type="Gene3D" id="3.30.460.10">
    <property type="entry name" value="Beta Polymerase, domain 2"/>
    <property type="match status" value="1"/>
</dbReference>
<proteinExistence type="predicted"/>
<organism evidence="3 4">
    <name type="scientific">Leucobacter albus</name>
    <dbReference type="NCBI Taxonomy" id="272210"/>
    <lineage>
        <taxon>Bacteria</taxon>
        <taxon>Bacillati</taxon>
        <taxon>Actinomycetota</taxon>
        <taxon>Actinomycetes</taxon>
        <taxon>Micrococcales</taxon>
        <taxon>Microbacteriaceae</taxon>
        <taxon>Leucobacter</taxon>
    </lineage>
</organism>